<reference evidence="3 4" key="1">
    <citation type="journal article" date="2022" name="Nat. Ecol. Evol.">
        <title>A masculinizing supergene underlies an exaggerated male reproductive morph in a spider.</title>
        <authorList>
            <person name="Hendrickx F."/>
            <person name="De Corte Z."/>
            <person name="Sonet G."/>
            <person name="Van Belleghem S.M."/>
            <person name="Kostlbacher S."/>
            <person name="Vangestel C."/>
        </authorList>
    </citation>
    <scope>NUCLEOTIDE SEQUENCE [LARGE SCALE GENOMIC DNA]</scope>
    <source>
        <strain evidence="3">W744_W776</strain>
    </source>
</reference>
<dbReference type="SMART" id="SM00875">
    <property type="entry name" value="BACK"/>
    <property type="match status" value="1"/>
</dbReference>
<gene>
    <name evidence="3" type="ORF">JTE90_025745</name>
</gene>
<sequence>MYGVWGYGTLSRMRRFCVANPIDRGMRTDPRNFIFSARQNSTSSTISSTDSRTGLMASYRHARQLLQFNEDLYRQHVLTDVRLVVDGKSVRGHRAVLVCFSPYLRRKLIDTDGKSIVNRVFIPKVGKKEFMVLLHYMYTGNLNVSYVNFVELYEAASILEIKEVMQECIQLLDPNDGDDIKTYFFMYVISKKLGIRENWLRSLELLSHRFEEVVCNPEFLQLPIDYVVELLSLQSIGARSEVIVFLAALKWLNHKYKKRSTYELRLMECVRFSSMSMEEIVACYHPPFLQQILVQNNSKILNMLFKATCYITAKFLEKESYFKNFESKKRNLTFENLPLELWHISPTASAMNIAQQWEDTIRARCSTHFLKTGSKSSLHFPSEENSVVHNKHLTEALKQIIEKCHSSSSKVDISEIVDESPKEVTTFNEDNTSGQHKKFIRNKPPAISRYPNFVKGMKKEPPNTKVESLDTESASLPGKAKHHSSDAFELDTPEDLKKFNAKEFKNSEKSIEKTVSENNPSKETNRGSRERGRRWFFRK</sequence>
<dbReference type="EMBL" id="JAFNEN010000253">
    <property type="protein sequence ID" value="KAG8187977.1"/>
    <property type="molecule type" value="Genomic_DNA"/>
</dbReference>
<dbReference type="CDD" id="cd18186">
    <property type="entry name" value="BTB_POZ_ZBTB_KLHL-like"/>
    <property type="match status" value="1"/>
</dbReference>
<dbReference type="Pfam" id="PF00651">
    <property type="entry name" value="BTB"/>
    <property type="match status" value="1"/>
</dbReference>
<feature type="region of interest" description="Disordered" evidence="1">
    <location>
        <begin position="457"/>
        <end position="494"/>
    </location>
</feature>
<dbReference type="Gene3D" id="3.30.710.10">
    <property type="entry name" value="Potassium Channel Kv1.1, Chain A"/>
    <property type="match status" value="1"/>
</dbReference>
<accession>A0AAV6UUH4</accession>
<keyword evidence="4" id="KW-1185">Reference proteome</keyword>
<dbReference type="Gene3D" id="1.25.40.420">
    <property type="match status" value="1"/>
</dbReference>
<dbReference type="CDD" id="cd14733">
    <property type="entry name" value="BACK"/>
    <property type="match status" value="1"/>
</dbReference>
<name>A0AAV6UUH4_9ARAC</name>
<dbReference type="InterPro" id="IPR011705">
    <property type="entry name" value="BACK"/>
</dbReference>
<dbReference type="Proteomes" id="UP000827092">
    <property type="component" value="Unassembled WGS sequence"/>
</dbReference>
<protein>
    <recommendedName>
        <fullName evidence="2">BTB domain-containing protein</fullName>
    </recommendedName>
</protein>
<evidence type="ECO:0000256" key="1">
    <source>
        <dbReference type="SAM" id="MobiDB-lite"/>
    </source>
</evidence>
<organism evidence="3 4">
    <name type="scientific">Oedothorax gibbosus</name>
    <dbReference type="NCBI Taxonomy" id="931172"/>
    <lineage>
        <taxon>Eukaryota</taxon>
        <taxon>Metazoa</taxon>
        <taxon>Ecdysozoa</taxon>
        <taxon>Arthropoda</taxon>
        <taxon>Chelicerata</taxon>
        <taxon>Arachnida</taxon>
        <taxon>Araneae</taxon>
        <taxon>Araneomorphae</taxon>
        <taxon>Entelegynae</taxon>
        <taxon>Araneoidea</taxon>
        <taxon>Linyphiidae</taxon>
        <taxon>Erigoninae</taxon>
        <taxon>Oedothorax</taxon>
    </lineage>
</organism>
<dbReference type="SMART" id="SM00225">
    <property type="entry name" value="BTB"/>
    <property type="match status" value="1"/>
</dbReference>
<comment type="caution">
    <text evidence="3">The sequence shown here is derived from an EMBL/GenBank/DDBJ whole genome shotgun (WGS) entry which is preliminary data.</text>
</comment>
<evidence type="ECO:0000259" key="2">
    <source>
        <dbReference type="PROSITE" id="PS50097"/>
    </source>
</evidence>
<dbReference type="Pfam" id="PF07707">
    <property type="entry name" value="BACK"/>
    <property type="match status" value="1"/>
</dbReference>
<dbReference type="PROSITE" id="PS50097">
    <property type="entry name" value="BTB"/>
    <property type="match status" value="1"/>
</dbReference>
<feature type="region of interest" description="Disordered" evidence="1">
    <location>
        <begin position="506"/>
        <end position="539"/>
    </location>
</feature>
<proteinExistence type="predicted"/>
<dbReference type="SUPFAM" id="SSF54695">
    <property type="entry name" value="POZ domain"/>
    <property type="match status" value="1"/>
</dbReference>
<dbReference type="InterPro" id="IPR000210">
    <property type="entry name" value="BTB/POZ_dom"/>
</dbReference>
<dbReference type="PANTHER" id="PTHR45632:SF17">
    <property type="entry name" value="KELCH-LIKE PROTEIN 31"/>
    <property type="match status" value="1"/>
</dbReference>
<dbReference type="PANTHER" id="PTHR45632">
    <property type="entry name" value="LD33804P"/>
    <property type="match status" value="1"/>
</dbReference>
<feature type="domain" description="BTB" evidence="2">
    <location>
        <begin position="79"/>
        <end position="146"/>
    </location>
</feature>
<dbReference type="AlphaFoldDB" id="A0AAV6UUH4"/>
<evidence type="ECO:0000313" key="3">
    <source>
        <dbReference type="EMBL" id="KAG8187977.1"/>
    </source>
</evidence>
<feature type="compositionally biased region" description="Basic and acidic residues" evidence="1">
    <location>
        <begin position="506"/>
        <end position="515"/>
    </location>
</feature>
<evidence type="ECO:0000313" key="4">
    <source>
        <dbReference type="Proteomes" id="UP000827092"/>
    </source>
</evidence>
<dbReference type="InterPro" id="IPR011333">
    <property type="entry name" value="SKP1/BTB/POZ_sf"/>
</dbReference>